<gene>
    <name evidence="3" type="ORF">G2W53_026028</name>
</gene>
<dbReference type="InterPro" id="IPR044730">
    <property type="entry name" value="RNase_H-like_dom_plant"/>
</dbReference>
<keyword evidence="4" id="KW-1185">Reference proteome</keyword>
<dbReference type="OrthoDB" id="1306348at2759"/>
<dbReference type="PANTHER" id="PTHR47723:SF23">
    <property type="entry name" value="REVERSE TRANSCRIPTASE-LIKE PROTEIN"/>
    <property type="match status" value="1"/>
</dbReference>
<dbReference type="Proteomes" id="UP000634136">
    <property type="component" value="Unassembled WGS sequence"/>
</dbReference>
<dbReference type="CDD" id="cd06222">
    <property type="entry name" value="RNase_H_like"/>
    <property type="match status" value="1"/>
</dbReference>
<dbReference type="Pfam" id="PF13966">
    <property type="entry name" value="zf-RVT"/>
    <property type="match status" value="1"/>
</dbReference>
<dbReference type="Gene3D" id="3.30.420.10">
    <property type="entry name" value="Ribonuclease H-like superfamily/Ribonuclease H"/>
    <property type="match status" value="1"/>
</dbReference>
<dbReference type="InterPro" id="IPR012337">
    <property type="entry name" value="RNaseH-like_sf"/>
</dbReference>
<dbReference type="InterPro" id="IPR026960">
    <property type="entry name" value="RVT-Znf"/>
</dbReference>
<evidence type="ECO:0000259" key="2">
    <source>
        <dbReference type="Pfam" id="PF13966"/>
    </source>
</evidence>
<proteinExistence type="predicted"/>
<sequence length="447" mass="50643">MSCLQNVSYSTQINGKITNTFSPQRGIRQGDPISPYLFILAIEYLRPLRNSFTGPLTRDSENLTISDLLPNWPPTESLALPTNINNEITSTFVHLSNNITDLLAWKYSKDGVFSIKTAYNLIFNHDTEITNLKWLWKAPGHPRELFLLWQIYQNALPTAKKLHSINCLQSSLCPLCLTEEETPIHILRDCQFSRSVWLIFKVPPSFFQIKYNPSMGIWLTRNNKIFQGKPVIPPALAQQLLQKASEYTFLNSNHPPISPKQTIQISWLKPKPNFYKLNVDGSCAENQLGSGGIIRDDNGNHVISFSHFPGTGNVIIAELWALQLGINLAVNKGLQKLEIESDSNAVIHLMENQNLPNTSAFFPVINNCRFLLQSLLEWEIRHCYLEANKCPDALANHRRISKLQNSVNSDPPAFILDHLHSDQQSCHIPRTVPNSRPTTNVFALENS</sequence>
<dbReference type="GO" id="GO:0003676">
    <property type="term" value="F:nucleic acid binding"/>
    <property type="evidence" value="ECO:0007669"/>
    <property type="project" value="InterPro"/>
</dbReference>
<dbReference type="GO" id="GO:0004523">
    <property type="term" value="F:RNA-DNA hybrid ribonuclease activity"/>
    <property type="evidence" value="ECO:0007669"/>
    <property type="project" value="InterPro"/>
</dbReference>
<feature type="domain" description="Reverse transcriptase zinc-binding" evidence="2">
    <location>
        <begin position="113"/>
        <end position="197"/>
    </location>
</feature>
<comment type="caution">
    <text evidence="3">The sequence shown here is derived from an EMBL/GenBank/DDBJ whole genome shotgun (WGS) entry which is preliminary data.</text>
</comment>
<dbReference type="InterPro" id="IPR053151">
    <property type="entry name" value="RNase_H-like"/>
</dbReference>
<keyword evidence="3" id="KW-0548">Nucleotidyltransferase</keyword>
<dbReference type="PANTHER" id="PTHR47723">
    <property type="entry name" value="OS05G0353850 PROTEIN"/>
    <property type="match status" value="1"/>
</dbReference>
<reference evidence="3" key="1">
    <citation type="submission" date="2020-09" db="EMBL/GenBank/DDBJ databases">
        <title>Genome-Enabled Discovery of Anthraquinone Biosynthesis in Senna tora.</title>
        <authorList>
            <person name="Kang S.-H."/>
            <person name="Pandey R.P."/>
            <person name="Lee C.-M."/>
            <person name="Sim J.-S."/>
            <person name="Jeong J.-T."/>
            <person name="Choi B.-S."/>
            <person name="Jung M."/>
            <person name="Ginzburg D."/>
            <person name="Zhao K."/>
            <person name="Won S.Y."/>
            <person name="Oh T.-J."/>
            <person name="Yu Y."/>
            <person name="Kim N.-H."/>
            <person name="Lee O.R."/>
            <person name="Lee T.-H."/>
            <person name="Bashyal P."/>
            <person name="Kim T.-S."/>
            <person name="Lee W.-H."/>
            <person name="Kawkins C."/>
            <person name="Kim C.-K."/>
            <person name="Kim J.S."/>
            <person name="Ahn B.O."/>
            <person name="Rhee S.Y."/>
            <person name="Sohng J.K."/>
        </authorList>
    </citation>
    <scope>NUCLEOTIDE SEQUENCE</scope>
    <source>
        <tissue evidence="3">Leaf</tissue>
    </source>
</reference>
<dbReference type="SUPFAM" id="SSF53098">
    <property type="entry name" value="Ribonuclease H-like"/>
    <property type="match status" value="1"/>
</dbReference>
<dbReference type="InterPro" id="IPR002156">
    <property type="entry name" value="RNaseH_domain"/>
</dbReference>
<evidence type="ECO:0000259" key="1">
    <source>
        <dbReference type="Pfam" id="PF13456"/>
    </source>
</evidence>
<keyword evidence="3" id="KW-0808">Transferase</keyword>
<feature type="domain" description="RNase H type-1" evidence="1">
    <location>
        <begin position="278"/>
        <end position="397"/>
    </location>
</feature>
<evidence type="ECO:0000313" key="3">
    <source>
        <dbReference type="EMBL" id="KAF7820573.1"/>
    </source>
</evidence>
<dbReference type="InterPro" id="IPR036397">
    <property type="entry name" value="RNaseH_sf"/>
</dbReference>
<accession>A0A834TED1</accession>
<organism evidence="3 4">
    <name type="scientific">Senna tora</name>
    <dbReference type="NCBI Taxonomy" id="362788"/>
    <lineage>
        <taxon>Eukaryota</taxon>
        <taxon>Viridiplantae</taxon>
        <taxon>Streptophyta</taxon>
        <taxon>Embryophyta</taxon>
        <taxon>Tracheophyta</taxon>
        <taxon>Spermatophyta</taxon>
        <taxon>Magnoliopsida</taxon>
        <taxon>eudicotyledons</taxon>
        <taxon>Gunneridae</taxon>
        <taxon>Pentapetalae</taxon>
        <taxon>rosids</taxon>
        <taxon>fabids</taxon>
        <taxon>Fabales</taxon>
        <taxon>Fabaceae</taxon>
        <taxon>Caesalpinioideae</taxon>
        <taxon>Cassia clade</taxon>
        <taxon>Senna</taxon>
    </lineage>
</organism>
<dbReference type="AlphaFoldDB" id="A0A834TED1"/>
<name>A0A834TED1_9FABA</name>
<protein>
    <submittedName>
        <fullName evidence="3">Reverse transcriptase</fullName>
    </submittedName>
</protein>
<dbReference type="Pfam" id="PF13456">
    <property type="entry name" value="RVT_3"/>
    <property type="match status" value="1"/>
</dbReference>
<keyword evidence="3" id="KW-0695">RNA-directed DNA polymerase</keyword>
<dbReference type="GO" id="GO:0003964">
    <property type="term" value="F:RNA-directed DNA polymerase activity"/>
    <property type="evidence" value="ECO:0007669"/>
    <property type="project" value="UniProtKB-KW"/>
</dbReference>
<evidence type="ECO:0000313" key="4">
    <source>
        <dbReference type="Proteomes" id="UP000634136"/>
    </source>
</evidence>
<dbReference type="EMBL" id="JAAIUW010000008">
    <property type="protein sequence ID" value="KAF7820573.1"/>
    <property type="molecule type" value="Genomic_DNA"/>
</dbReference>